<comment type="subcellular location">
    <subcellularLocation>
        <location evidence="1">Nucleus</location>
    </subcellularLocation>
</comment>
<evidence type="ECO:0000256" key="12">
    <source>
        <dbReference type="SAM" id="MobiDB-lite"/>
    </source>
</evidence>
<dbReference type="GO" id="GO:0008270">
    <property type="term" value="F:zinc ion binding"/>
    <property type="evidence" value="ECO:0007669"/>
    <property type="project" value="UniProtKB-KW"/>
</dbReference>
<accession>A0A9Q0S249</accession>
<dbReference type="GO" id="GO:0001530">
    <property type="term" value="F:lipopolysaccharide binding"/>
    <property type="evidence" value="ECO:0007669"/>
    <property type="project" value="TreeGrafter"/>
</dbReference>
<evidence type="ECO:0000256" key="9">
    <source>
        <dbReference type="ARBA" id="ARBA00023242"/>
    </source>
</evidence>
<evidence type="ECO:0000256" key="7">
    <source>
        <dbReference type="ARBA" id="ARBA00022833"/>
    </source>
</evidence>
<protein>
    <recommendedName>
        <fullName evidence="2">Zinc finger Ran-binding domain-containing protein 2</fullName>
    </recommendedName>
</protein>
<evidence type="ECO:0000256" key="3">
    <source>
        <dbReference type="ARBA" id="ARBA00022553"/>
    </source>
</evidence>
<dbReference type="InterPro" id="IPR036443">
    <property type="entry name" value="Znf_RanBP2_sf"/>
</dbReference>
<feature type="compositionally biased region" description="Basic residues" evidence="12">
    <location>
        <begin position="261"/>
        <end position="295"/>
    </location>
</feature>
<evidence type="ECO:0000256" key="4">
    <source>
        <dbReference type="ARBA" id="ARBA00022723"/>
    </source>
</evidence>
<keyword evidence="15" id="KW-1185">Reference proteome</keyword>
<organism evidence="14 15">
    <name type="scientific">Pseudolycoriella hygida</name>
    <dbReference type="NCBI Taxonomy" id="35572"/>
    <lineage>
        <taxon>Eukaryota</taxon>
        <taxon>Metazoa</taxon>
        <taxon>Ecdysozoa</taxon>
        <taxon>Arthropoda</taxon>
        <taxon>Hexapoda</taxon>
        <taxon>Insecta</taxon>
        <taxon>Pterygota</taxon>
        <taxon>Neoptera</taxon>
        <taxon>Endopterygota</taxon>
        <taxon>Diptera</taxon>
        <taxon>Nematocera</taxon>
        <taxon>Sciaroidea</taxon>
        <taxon>Sciaridae</taxon>
        <taxon>Pseudolycoriella</taxon>
    </lineage>
</organism>
<evidence type="ECO:0000256" key="5">
    <source>
        <dbReference type="ARBA" id="ARBA00022737"/>
    </source>
</evidence>
<dbReference type="OrthoDB" id="1878647at2759"/>
<feature type="domain" description="RanBP2-type" evidence="13">
    <location>
        <begin position="24"/>
        <end position="53"/>
    </location>
</feature>
<proteinExistence type="inferred from homology"/>
<dbReference type="PROSITE" id="PS01358">
    <property type="entry name" value="ZF_RANBP2_1"/>
    <property type="match status" value="2"/>
</dbReference>
<dbReference type="GO" id="GO:0006396">
    <property type="term" value="P:RNA processing"/>
    <property type="evidence" value="ECO:0007669"/>
    <property type="project" value="InterPro"/>
</dbReference>
<keyword evidence="9" id="KW-0539">Nucleus</keyword>
<comment type="similarity">
    <text evidence="10">Belongs to the ZRANB2 family.</text>
</comment>
<dbReference type="SUPFAM" id="SSF90209">
    <property type="entry name" value="Ran binding protein zinc finger-like"/>
    <property type="match status" value="2"/>
</dbReference>
<dbReference type="EMBL" id="WJQU01000002">
    <property type="protein sequence ID" value="KAJ6641203.1"/>
    <property type="molecule type" value="Genomic_DNA"/>
</dbReference>
<gene>
    <name evidence="14" type="primary">ZRANB2</name>
    <name evidence="14" type="ORF">Bhyg_06138</name>
</gene>
<feature type="compositionally biased region" description="Basic and acidic residues" evidence="12">
    <location>
        <begin position="160"/>
        <end position="173"/>
    </location>
</feature>
<keyword evidence="6 11" id="KW-0863">Zinc-finger</keyword>
<evidence type="ECO:0000256" key="10">
    <source>
        <dbReference type="ARBA" id="ARBA00025731"/>
    </source>
</evidence>
<dbReference type="PROSITE" id="PS50199">
    <property type="entry name" value="ZF_RANBP2_2"/>
    <property type="match status" value="2"/>
</dbReference>
<dbReference type="GO" id="GO:0003723">
    <property type="term" value="F:RNA binding"/>
    <property type="evidence" value="ECO:0007669"/>
    <property type="project" value="UniProtKB-KW"/>
</dbReference>
<evidence type="ECO:0000313" key="14">
    <source>
        <dbReference type="EMBL" id="KAJ6641203.1"/>
    </source>
</evidence>
<dbReference type="InterPro" id="IPR017337">
    <property type="entry name" value="ZRANB2"/>
</dbReference>
<dbReference type="FunFam" id="4.10.1060.10:FF:000004">
    <property type="entry name" value="Zinc finger Ran-binding domain-containing protein 2"/>
    <property type="match status" value="1"/>
</dbReference>
<dbReference type="GO" id="GO:0005634">
    <property type="term" value="C:nucleus"/>
    <property type="evidence" value="ECO:0007669"/>
    <property type="project" value="UniProtKB-SubCell"/>
</dbReference>
<dbReference type="Proteomes" id="UP001151699">
    <property type="component" value="Chromosome B"/>
</dbReference>
<feature type="non-terminal residue" evidence="14">
    <location>
        <position position="308"/>
    </location>
</feature>
<evidence type="ECO:0000256" key="1">
    <source>
        <dbReference type="ARBA" id="ARBA00004123"/>
    </source>
</evidence>
<evidence type="ECO:0000256" key="8">
    <source>
        <dbReference type="ARBA" id="ARBA00022884"/>
    </source>
</evidence>
<sequence>MSGSDGELGGNTDLTSKSSLPKLKDGDWLCPDCKNLNFARRNACNRCNKERVLVDNSKKKLGTEIGKAAAEKSRGLFSAEDWECGKCGNVNWARRQICNMCNAPKFTDEERTGYGGGYNERERVEYKEHVDESDDEYDEFGRRKKRDGKLVTTKAILDNSHKKTDETGGKVRDSDDEDSDEDSDDADLSKYDLWGDDEDISSSKNQQPANNKNKDRSPSASSSSSSTSSRSRSRSKSFSRSSSKSNSQHKSRSIGREYRKSKSSSHGRGSRRRSVSKTKHRASNRSSRTRSRSRSAQRGSRYNDGRRR</sequence>
<feature type="compositionally biased region" description="Low complexity" evidence="12">
    <location>
        <begin position="218"/>
        <end position="230"/>
    </location>
</feature>
<evidence type="ECO:0000259" key="13">
    <source>
        <dbReference type="PROSITE" id="PS50199"/>
    </source>
</evidence>
<feature type="compositionally biased region" description="Acidic residues" evidence="12">
    <location>
        <begin position="174"/>
        <end position="186"/>
    </location>
</feature>
<dbReference type="InterPro" id="IPR001876">
    <property type="entry name" value="Znf_RanBP2"/>
</dbReference>
<dbReference type="PIRSF" id="PIRSF037956">
    <property type="entry name" value="UCP037956_ZnF_Ran"/>
    <property type="match status" value="1"/>
</dbReference>
<evidence type="ECO:0000256" key="2">
    <source>
        <dbReference type="ARBA" id="ARBA00017543"/>
    </source>
</evidence>
<feature type="compositionally biased region" description="Polar residues" evidence="12">
    <location>
        <begin position="202"/>
        <end position="211"/>
    </location>
</feature>
<keyword evidence="8" id="KW-0694">RNA-binding</keyword>
<reference evidence="14" key="1">
    <citation type="submission" date="2022-07" db="EMBL/GenBank/DDBJ databases">
        <authorList>
            <person name="Trinca V."/>
            <person name="Uliana J.V.C."/>
            <person name="Torres T.T."/>
            <person name="Ward R.J."/>
            <person name="Monesi N."/>
        </authorList>
    </citation>
    <scope>NUCLEOTIDE SEQUENCE</scope>
    <source>
        <strain evidence="14">HSMRA1968</strain>
        <tissue evidence="14">Whole embryos</tissue>
    </source>
</reference>
<name>A0A9Q0S249_9DIPT</name>
<evidence type="ECO:0000256" key="6">
    <source>
        <dbReference type="ARBA" id="ARBA00022771"/>
    </source>
</evidence>
<evidence type="ECO:0000313" key="15">
    <source>
        <dbReference type="Proteomes" id="UP001151699"/>
    </source>
</evidence>
<keyword evidence="5" id="KW-0677">Repeat</keyword>
<comment type="caution">
    <text evidence="14">The sequence shown here is derived from an EMBL/GenBank/DDBJ whole genome shotgun (WGS) entry which is preliminary data.</text>
</comment>
<dbReference type="Pfam" id="PF00641">
    <property type="entry name" value="Zn_ribbon_RanBP"/>
    <property type="match status" value="2"/>
</dbReference>
<dbReference type="SMART" id="SM00547">
    <property type="entry name" value="ZnF_RBZ"/>
    <property type="match status" value="2"/>
</dbReference>
<dbReference type="AlphaFoldDB" id="A0A9Q0S249"/>
<keyword evidence="4" id="KW-0479">Metal-binding</keyword>
<dbReference type="PANTHER" id="PTHR12999:SF17">
    <property type="entry name" value="ZINC FINGER RAN-BINDING DOMAIN-CONTAINING PROTEIN 2"/>
    <property type="match status" value="1"/>
</dbReference>
<evidence type="ECO:0000256" key="11">
    <source>
        <dbReference type="PROSITE-ProRule" id="PRU00322"/>
    </source>
</evidence>
<feature type="domain" description="RanBP2-type" evidence="13">
    <location>
        <begin position="78"/>
        <end position="107"/>
    </location>
</feature>
<dbReference type="Gene3D" id="4.10.1060.10">
    <property type="entry name" value="Zinc finger, RanBP2-type"/>
    <property type="match status" value="2"/>
</dbReference>
<keyword evidence="3" id="KW-0597">Phosphoprotein</keyword>
<keyword evidence="7" id="KW-0862">Zinc</keyword>
<dbReference type="PANTHER" id="PTHR12999">
    <property type="entry name" value="ZINC FINGER RAN-BINDING DOMAIN-CONTAINING PROTEIN 2 ZRANB2-RELATED"/>
    <property type="match status" value="1"/>
</dbReference>
<feature type="region of interest" description="Disordered" evidence="12">
    <location>
        <begin position="160"/>
        <end position="308"/>
    </location>
</feature>